<dbReference type="InterPro" id="IPR000515">
    <property type="entry name" value="MetI-like"/>
</dbReference>
<evidence type="ECO:0000256" key="1">
    <source>
        <dbReference type="ARBA" id="ARBA00004141"/>
    </source>
</evidence>
<accession>A0ABV2U9M2</accession>
<sequence length="332" mass="35401">MKGLARTIAVRLVGGAVMIWIVATFTFFLVHALPGKPGDVAYEKYVAMGMNSQDARAKASVIYGFTSQDPLFTQYTHYISDLLHGHLGISISYSGVPVADVIGDALPWTVIPIMSGLLISFCIGVSSGVVAAVKRSSRLGSGLSLAASMIAGIPSFVIAILLITVFYTNLGALPYGGTVSETLLVDPGWNVEYMSSVAYHAILPVATYVLISYGGWMLSMRSSVVSVLGDDFILASELRGITPGTRMRYIGRNAILPLFTTLALSFGTLFGGAILIEATFNYPGVGQLLLNSIGKRDYPLMTGAFLLITTAVVLANIVADLLYSVIDPRVRR</sequence>
<dbReference type="PANTHER" id="PTHR43376">
    <property type="entry name" value="OLIGOPEPTIDE TRANSPORT SYSTEM PERMEASE PROTEIN"/>
    <property type="match status" value="1"/>
</dbReference>
<comment type="similarity">
    <text evidence="5">Belongs to the binding-protein-dependent transport system permease family.</text>
</comment>
<dbReference type="Pfam" id="PF00528">
    <property type="entry name" value="BPD_transp_1"/>
    <property type="match status" value="1"/>
</dbReference>
<keyword evidence="5" id="KW-0813">Transport</keyword>
<evidence type="ECO:0000256" key="4">
    <source>
        <dbReference type="ARBA" id="ARBA00023136"/>
    </source>
</evidence>
<feature type="domain" description="ABC transmembrane type-1" evidence="6">
    <location>
        <begin position="106"/>
        <end position="319"/>
    </location>
</feature>
<dbReference type="PROSITE" id="PS50928">
    <property type="entry name" value="ABC_TM1"/>
    <property type="match status" value="1"/>
</dbReference>
<feature type="transmembrane region" description="Helical" evidence="5">
    <location>
        <begin position="300"/>
        <end position="323"/>
    </location>
</feature>
<keyword evidence="3 5" id="KW-1133">Transmembrane helix</keyword>
<comment type="caution">
    <text evidence="7">The sequence shown here is derived from an EMBL/GenBank/DDBJ whole genome shotgun (WGS) entry which is preliminary data.</text>
</comment>
<evidence type="ECO:0000313" key="8">
    <source>
        <dbReference type="Proteomes" id="UP001550044"/>
    </source>
</evidence>
<feature type="transmembrane region" description="Helical" evidence="5">
    <location>
        <begin position="197"/>
        <end position="216"/>
    </location>
</feature>
<feature type="transmembrane region" description="Helical" evidence="5">
    <location>
        <begin position="12"/>
        <end position="33"/>
    </location>
</feature>
<feature type="transmembrane region" description="Helical" evidence="5">
    <location>
        <begin position="145"/>
        <end position="167"/>
    </location>
</feature>
<dbReference type="InterPro" id="IPR035906">
    <property type="entry name" value="MetI-like_sf"/>
</dbReference>
<dbReference type="SUPFAM" id="SSF161098">
    <property type="entry name" value="MetI-like"/>
    <property type="match status" value="1"/>
</dbReference>
<name>A0ABV2U9M2_9ACTN</name>
<evidence type="ECO:0000259" key="6">
    <source>
        <dbReference type="PROSITE" id="PS50928"/>
    </source>
</evidence>
<evidence type="ECO:0000256" key="3">
    <source>
        <dbReference type="ARBA" id="ARBA00022989"/>
    </source>
</evidence>
<dbReference type="Proteomes" id="UP001550044">
    <property type="component" value="Unassembled WGS sequence"/>
</dbReference>
<feature type="transmembrane region" description="Helical" evidence="5">
    <location>
        <begin position="255"/>
        <end position="280"/>
    </location>
</feature>
<dbReference type="Gene3D" id="1.10.3720.10">
    <property type="entry name" value="MetI-like"/>
    <property type="match status" value="1"/>
</dbReference>
<evidence type="ECO:0000256" key="5">
    <source>
        <dbReference type="RuleBase" id="RU363032"/>
    </source>
</evidence>
<dbReference type="CDD" id="cd06261">
    <property type="entry name" value="TM_PBP2"/>
    <property type="match status" value="1"/>
</dbReference>
<comment type="subcellular location">
    <subcellularLocation>
        <location evidence="5">Cell membrane</location>
        <topology evidence="5">Multi-pass membrane protein</topology>
    </subcellularLocation>
    <subcellularLocation>
        <location evidence="1">Membrane</location>
        <topology evidence="1">Multi-pass membrane protein</topology>
    </subcellularLocation>
</comment>
<proteinExistence type="inferred from homology"/>
<keyword evidence="8" id="KW-1185">Reference proteome</keyword>
<evidence type="ECO:0000313" key="7">
    <source>
        <dbReference type="EMBL" id="MET8434537.1"/>
    </source>
</evidence>
<dbReference type="EMBL" id="JBEXIP010000012">
    <property type="protein sequence ID" value="MET8434537.1"/>
    <property type="molecule type" value="Genomic_DNA"/>
</dbReference>
<keyword evidence="2 5" id="KW-0812">Transmembrane</keyword>
<gene>
    <name evidence="7" type="ORF">ABZV61_17380</name>
</gene>
<feature type="transmembrane region" description="Helical" evidence="5">
    <location>
        <begin position="110"/>
        <end position="133"/>
    </location>
</feature>
<evidence type="ECO:0000256" key="2">
    <source>
        <dbReference type="ARBA" id="ARBA00022692"/>
    </source>
</evidence>
<dbReference type="PANTHER" id="PTHR43376:SF1">
    <property type="entry name" value="OLIGOPEPTIDE TRANSPORT SYSTEM PERMEASE PROTEIN"/>
    <property type="match status" value="1"/>
</dbReference>
<keyword evidence="4 5" id="KW-0472">Membrane</keyword>
<reference evidence="7 8" key="1">
    <citation type="submission" date="2024-06" db="EMBL/GenBank/DDBJ databases">
        <title>The Natural Products Discovery Center: Release of the First 8490 Sequenced Strains for Exploring Actinobacteria Biosynthetic Diversity.</title>
        <authorList>
            <person name="Kalkreuter E."/>
            <person name="Kautsar S.A."/>
            <person name="Yang D."/>
            <person name="Bader C.D."/>
            <person name="Teijaro C.N."/>
            <person name="Fluegel L."/>
            <person name="Davis C.M."/>
            <person name="Simpson J.R."/>
            <person name="Lauterbach L."/>
            <person name="Steele A.D."/>
            <person name="Gui C."/>
            <person name="Meng S."/>
            <person name="Li G."/>
            <person name="Viehrig K."/>
            <person name="Ye F."/>
            <person name="Su P."/>
            <person name="Kiefer A.F."/>
            <person name="Nichols A."/>
            <person name="Cepeda A.J."/>
            <person name="Yan W."/>
            <person name="Fan B."/>
            <person name="Jiang Y."/>
            <person name="Adhikari A."/>
            <person name="Zheng C.-J."/>
            <person name="Schuster L."/>
            <person name="Cowan T.M."/>
            <person name="Smanski M.J."/>
            <person name="Chevrette M.G."/>
            <person name="De Carvalho L.P.S."/>
            <person name="Shen B."/>
        </authorList>
    </citation>
    <scope>NUCLEOTIDE SEQUENCE [LARGE SCALE GENOMIC DNA]</scope>
    <source>
        <strain evidence="7 8">NPDC005137</strain>
    </source>
</reference>
<organism evidence="7 8">
    <name type="scientific">Streptomyces sp. 900116325</name>
    <dbReference type="NCBI Taxonomy" id="3154295"/>
    <lineage>
        <taxon>Bacteria</taxon>
        <taxon>Bacillati</taxon>
        <taxon>Actinomycetota</taxon>
        <taxon>Actinomycetes</taxon>
        <taxon>Kitasatosporales</taxon>
        <taxon>Streptomycetaceae</taxon>
        <taxon>Streptomyces</taxon>
    </lineage>
</organism>
<protein>
    <submittedName>
        <fullName evidence="7">ABC transporter permease</fullName>
    </submittedName>
</protein>
<dbReference type="RefSeq" id="WP_356497895.1">
    <property type="nucleotide sequence ID" value="NZ_JBEXEF010000172.1"/>
</dbReference>